<gene>
    <name evidence="2" type="ORF">C7402_14249</name>
</gene>
<organism evidence="2 3">
    <name type="scientific">Paraburkholderia unamae</name>
    <dbReference type="NCBI Taxonomy" id="219649"/>
    <lineage>
        <taxon>Bacteria</taxon>
        <taxon>Pseudomonadati</taxon>
        <taxon>Pseudomonadota</taxon>
        <taxon>Betaproteobacteria</taxon>
        <taxon>Burkholderiales</taxon>
        <taxon>Burkholderiaceae</taxon>
        <taxon>Paraburkholderia</taxon>
    </lineage>
</organism>
<sequence length="29" mass="3180">MPIPHIVIGIIVCVVVLGVIALREILRQD</sequence>
<evidence type="ECO:0000313" key="3">
    <source>
        <dbReference type="Proteomes" id="UP000245712"/>
    </source>
</evidence>
<reference evidence="2 3" key="1">
    <citation type="submission" date="2018-05" db="EMBL/GenBank/DDBJ databases">
        <title>Genomic Encyclopedia of Type Strains, Phase IV (KMG-V): Genome sequencing to study the core and pangenomes of soil and plant-associated prokaryotes.</title>
        <authorList>
            <person name="Whitman W."/>
        </authorList>
    </citation>
    <scope>NUCLEOTIDE SEQUENCE [LARGE SCALE GENOMIC DNA]</scope>
    <source>
        <strain evidence="2 3">SCZa-39</strain>
    </source>
</reference>
<evidence type="ECO:0000313" key="2">
    <source>
        <dbReference type="EMBL" id="PVX61256.1"/>
    </source>
</evidence>
<proteinExistence type="predicted"/>
<accession>A0ABX5K6U9</accession>
<feature type="transmembrane region" description="Helical" evidence="1">
    <location>
        <begin position="6"/>
        <end position="26"/>
    </location>
</feature>
<keyword evidence="3" id="KW-1185">Reference proteome</keyword>
<keyword evidence="1" id="KW-1133">Transmembrane helix</keyword>
<keyword evidence="1" id="KW-0812">Transmembrane</keyword>
<name>A0ABX5K6U9_9BURK</name>
<dbReference type="Proteomes" id="UP000245712">
    <property type="component" value="Unassembled WGS sequence"/>
</dbReference>
<keyword evidence="1" id="KW-0472">Membrane</keyword>
<dbReference type="EMBL" id="QEOB01000042">
    <property type="protein sequence ID" value="PVX61256.1"/>
    <property type="molecule type" value="Genomic_DNA"/>
</dbReference>
<evidence type="ECO:0008006" key="4">
    <source>
        <dbReference type="Google" id="ProtNLM"/>
    </source>
</evidence>
<protein>
    <recommendedName>
        <fullName evidence="4">Secreted protein with PEP-CTERM sorting signal</fullName>
    </recommendedName>
</protein>
<comment type="caution">
    <text evidence="2">The sequence shown here is derived from an EMBL/GenBank/DDBJ whole genome shotgun (WGS) entry which is preliminary data.</text>
</comment>
<evidence type="ECO:0000256" key="1">
    <source>
        <dbReference type="SAM" id="Phobius"/>
    </source>
</evidence>